<dbReference type="AlphaFoldDB" id="A0AAV9WX70"/>
<protein>
    <submittedName>
        <fullName evidence="1">Uncharacterized protein</fullName>
    </submittedName>
</protein>
<proteinExistence type="predicted"/>
<gene>
    <name evidence="1" type="ORF">TWF694_004757</name>
</gene>
<evidence type="ECO:0000313" key="2">
    <source>
        <dbReference type="Proteomes" id="UP001365542"/>
    </source>
</evidence>
<dbReference type="EMBL" id="JAVHJO010000015">
    <property type="protein sequence ID" value="KAK6527777.1"/>
    <property type="molecule type" value="Genomic_DNA"/>
</dbReference>
<dbReference type="Proteomes" id="UP001365542">
    <property type="component" value="Unassembled WGS sequence"/>
</dbReference>
<accession>A0AAV9WX70</accession>
<keyword evidence="2" id="KW-1185">Reference proteome</keyword>
<comment type="caution">
    <text evidence="1">The sequence shown here is derived from an EMBL/GenBank/DDBJ whole genome shotgun (WGS) entry which is preliminary data.</text>
</comment>
<name>A0AAV9WX70_9PEZI</name>
<sequence>MIAWGGREGCVKVHSSGLGRCITSSSPIFANRESEDAAAKKMLRTVVKTATIESLSRPFKNQILAIKAPNHINTEFISRKESNRSASRKIKSLFKGSSSVTNNNDSMLSARLTPNDRPPALPNNALSHDNRQTLVPAWTLKAIKNACNHTALPYQMT</sequence>
<evidence type="ECO:0000313" key="1">
    <source>
        <dbReference type="EMBL" id="KAK6527777.1"/>
    </source>
</evidence>
<reference evidence="1 2" key="1">
    <citation type="submission" date="2019-10" db="EMBL/GenBank/DDBJ databases">
        <authorList>
            <person name="Palmer J.M."/>
        </authorList>
    </citation>
    <scope>NUCLEOTIDE SEQUENCE [LARGE SCALE GENOMIC DNA]</scope>
    <source>
        <strain evidence="1 2">TWF694</strain>
    </source>
</reference>
<organism evidence="1 2">
    <name type="scientific">Orbilia ellipsospora</name>
    <dbReference type="NCBI Taxonomy" id="2528407"/>
    <lineage>
        <taxon>Eukaryota</taxon>
        <taxon>Fungi</taxon>
        <taxon>Dikarya</taxon>
        <taxon>Ascomycota</taxon>
        <taxon>Pezizomycotina</taxon>
        <taxon>Orbiliomycetes</taxon>
        <taxon>Orbiliales</taxon>
        <taxon>Orbiliaceae</taxon>
        <taxon>Orbilia</taxon>
    </lineage>
</organism>